<accession>A0AA46VX42</accession>
<feature type="transmembrane region" description="Helical" evidence="1">
    <location>
        <begin position="79"/>
        <end position="97"/>
    </location>
</feature>
<gene>
    <name evidence="2" type="ORF">EZZ81_04890</name>
</gene>
<feature type="transmembrane region" description="Helical" evidence="1">
    <location>
        <begin position="126"/>
        <end position="147"/>
    </location>
</feature>
<reference evidence="2" key="1">
    <citation type="submission" date="2019-02" db="EMBL/GenBank/DDBJ databases">
        <authorList>
            <person name="Lutz S."/>
            <person name="Schori C."/>
            <person name="Ahrens C.H."/>
            <person name="Gueguen E."/>
        </authorList>
    </citation>
    <scope>NUCLEOTIDE SEQUENCE</scope>
    <source>
        <strain evidence="2">Psy35</strain>
    </source>
</reference>
<keyword evidence="1" id="KW-1133">Transmembrane helix</keyword>
<evidence type="ECO:0000313" key="2">
    <source>
        <dbReference type="EMBL" id="UZA67596.1"/>
    </source>
</evidence>
<evidence type="ECO:0000313" key="3">
    <source>
        <dbReference type="Proteomes" id="UP001163644"/>
    </source>
</evidence>
<dbReference type="Proteomes" id="UP001163644">
    <property type="component" value="Chromosome"/>
</dbReference>
<keyword evidence="1" id="KW-0472">Membrane</keyword>
<organism evidence="2 3">
    <name type="scientific">Pseudomonas viridiflava</name>
    <name type="common">Phytomonas viridiflava</name>
    <dbReference type="NCBI Taxonomy" id="33069"/>
    <lineage>
        <taxon>Bacteria</taxon>
        <taxon>Pseudomonadati</taxon>
        <taxon>Pseudomonadota</taxon>
        <taxon>Gammaproteobacteria</taxon>
        <taxon>Pseudomonadales</taxon>
        <taxon>Pseudomonadaceae</taxon>
        <taxon>Pseudomonas</taxon>
    </lineage>
</organism>
<dbReference type="AlphaFoldDB" id="A0AA46VX42"/>
<proteinExistence type="predicted"/>
<feature type="transmembrane region" description="Helical" evidence="1">
    <location>
        <begin position="49"/>
        <end position="67"/>
    </location>
</feature>
<name>A0AA46VX42_PSEVI</name>
<sequence>MAFFLTFIGFLALISGYLVSLEDRLQRDNKFHPFSLRSNLNISPKARKVLAWLGVMIWLAAAALYVFGPPLDLSNGDALKVVSVVVGLFAFMLYGYGREIEFEKTGASSASSAFANVMEQGDWLRVLLKASLALGKLIIFFIVLYCLKHALNS</sequence>
<keyword evidence="1" id="KW-0812">Transmembrane</keyword>
<dbReference type="EMBL" id="CP036495">
    <property type="protein sequence ID" value="UZA67596.1"/>
    <property type="molecule type" value="Genomic_DNA"/>
</dbReference>
<evidence type="ECO:0000256" key="1">
    <source>
        <dbReference type="SAM" id="Phobius"/>
    </source>
</evidence>
<dbReference type="RefSeq" id="WP_029243838.1">
    <property type="nucleotide sequence ID" value="NZ_CP036495.1"/>
</dbReference>
<protein>
    <submittedName>
        <fullName evidence="2">Uncharacterized protein</fullName>
    </submittedName>
</protein>